<name>A0A6H2A4W1_9ZZZZ</name>
<accession>A0A6H2A4W1</accession>
<proteinExistence type="predicted"/>
<evidence type="ECO:0000313" key="1">
    <source>
        <dbReference type="EMBL" id="QJA54808.1"/>
    </source>
</evidence>
<organism evidence="1">
    <name type="scientific">viral metagenome</name>
    <dbReference type="NCBI Taxonomy" id="1070528"/>
    <lineage>
        <taxon>unclassified sequences</taxon>
        <taxon>metagenomes</taxon>
        <taxon>organismal metagenomes</taxon>
    </lineage>
</organism>
<dbReference type="EMBL" id="MT145156">
    <property type="protein sequence ID" value="QJI04187.1"/>
    <property type="molecule type" value="Genomic_DNA"/>
</dbReference>
<dbReference type="EMBL" id="MT144540">
    <property type="protein sequence ID" value="QJA54808.1"/>
    <property type="molecule type" value="Genomic_DNA"/>
</dbReference>
<sequence length="199" mass="21934">MGSYYSKERLGEINYGYNMDCGGYSFEEAEGFHDLPPGTLVAEGDFGEYVDAREMAMLHGVCEEDLTIFFDPDSNYVAWPESLVDAWDAEIKLISKGVLFSTDHDCYCQGYLDICTTELPLPWTKVAGWLVERGRSLLCGIESVPVKDLADGVYWKFTGNCDDAAYPDCERCGGEGTLESPGGAYAIYAPIGAEETDDE</sequence>
<reference evidence="1" key="1">
    <citation type="submission" date="2020-03" db="EMBL/GenBank/DDBJ databases">
        <title>The deep terrestrial virosphere.</title>
        <authorList>
            <person name="Holmfeldt K."/>
            <person name="Nilsson E."/>
            <person name="Simone D."/>
            <person name="Lopez-Fernandez M."/>
            <person name="Wu X."/>
            <person name="de Brujin I."/>
            <person name="Lundin D."/>
            <person name="Andersson A."/>
            <person name="Bertilsson S."/>
            <person name="Dopson M."/>
        </authorList>
    </citation>
    <scope>NUCLEOTIDE SEQUENCE</scope>
    <source>
        <strain evidence="1">TM448A05881</strain>
        <strain evidence="2">TM448B06657</strain>
    </source>
</reference>
<protein>
    <submittedName>
        <fullName evidence="1">Uncharacterized protein</fullName>
    </submittedName>
</protein>
<evidence type="ECO:0000313" key="2">
    <source>
        <dbReference type="EMBL" id="QJI04187.1"/>
    </source>
</evidence>
<dbReference type="AlphaFoldDB" id="A0A6H2A4W1"/>
<gene>
    <name evidence="1" type="ORF">TM448A05881_0003</name>
    <name evidence="2" type="ORF">TM448B06657_0007</name>
</gene>